<feature type="domain" description="Glycosyltransferase 2-like" evidence="3">
    <location>
        <begin position="765"/>
        <end position="907"/>
    </location>
</feature>
<keyword evidence="4" id="KW-0808">Transferase</keyword>
<feature type="coiled-coil region" evidence="1">
    <location>
        <begin position="296"/>
        <end position="355"/>
    </location>
</feature>
<dbReference type="RefSeq" id="WP_218127840.1">
    <property type="nucleotide sequence ID" value="NZ_FMZX01000001.1"/>
</dbReference>
<keyword evidence="5" id="KW-1185">Reference proteome</keyword>
<dbReference type="Pfam" id="PF00534">
    <property type="entry name" value="Glycos_transf_1"/>
    <property type="match status" value="1"/>
</dbReference>
<dbReference type="SUPFAM" id="SSF53335">
    <property type="entry name" value="S-adenosyl-L-methionine-dependent methyltransferases"/>
    <property type="match status" value="1"/>
</dbReference>
<dbReference type="Pfam" id="PF00535">
    <property type="entry name" value="Glycos_transf_2"/>
    <property type="match status" value="1"/>
</dbReference>
<dbReference type="CDD" id="cd03801">
    <property type="entry name" value="GT4_PimA-like"/>
    <property type="match status" value="1"/>
</dbReference>
<dbReference type="InterPro" id="IPR029063">
    <property type="entry name" value="SAM-dependent_MTases_sf"/>
</dbReference>
<reference evidence="4 5" key="1">
    <citation type="submission" date="2016-10" db="EMBL/GenBank/DDBJ databases">
        <authorList>
            <person name="de Groot N.N."/>
        </authorList>
    </citation>
    <scope>NUCLEOTIDE SEQUENCE [LARGE SCALE GENOMIC DNA]</scope>
    <source>
        <strain evidence="4 5">CPCC 100156</strain>
    </source>
</reference>
<dbReference type="Gene3D" id="3.90.550.10">
    <property type="entry name" value="Spore Coat Polysaccharide Biosynthesis Protein SpsA, Chain A"/>
    <property type="match status" value="2"/>
</dbReference>
<dbReference type="EMBL" id="FMZX01000001">
    <property type="protein sequence ID" value="SDC31669.1"/>
    <property type="molecule type" value="Genomic_DNA"/>
</dbReference>
<accession>A0A1G6KKR8</accession>
<name>A0A1G6KKR8_9PROT</name>
<evidence type="ECO:0000313" key="4">
    <source>
        <dbReference type="EMBL" id="SDC31669.1"/>
    </source>
</evidence>
<gene>
    <name evidence="4" type="ORF">SAMN04487779_1001557</name>
</gene>
<evidence type="ECO:0000259" key="2">
    <source>
        <dbReference type="Pfam" id="PF00534"/>
    </source>
</evidence>
<dbReference type="STRING" id="938405.SAMN02927895_00747"/>
<feature type="domain" description="Glycosyl transferase family 1" evidence="2">
    <location>
        <begin position="1498"/>
        <end position="1619"/>
    </location>
</feature>
<organism evidence="4 5">
    <name type="scientific">Belnapia rosea</name>
    <dbReference type="NCBI Taxonomy" id="938405"/>
    <lineage>
        <taxon>Bacteria</taxon>
        <taxon>Pseudomonadati</taxon>
        <taxon>Pseudomonadota</taxon>
        <taxon>Alphaproteobacteria</taxon>
        <taxon>Acetobacterales</taxon>
        <taxon>Roseomonadaceae</taxon>
        <taxon>Belnapia</taxon>
    </lineage>
</organism>
<dbReference type="Pfam" id="PF13578">
    <property type="entry name" value="Methyltransf_24"/>
    <property type="match status" value="1"/>
</dbReference>
<protein>
    <submittedName>
        <fullName evidence="4">Glycosyltransferase, GT2 family</fullName>
    </submittedName>
</protein>
<dbReference type="SUPFAM" id="SSF53448">
    <property type="entry name" value="Nucleotide-diphospho-sugar transferases"/>
    <property type="match status" value="2"/>
</dbReference>
<dbReference type="InterPro" id="IPR029044">
    <property type="entry name" value="Nucleotide-diphossugar_trans"/>
</dbReference>
<dbReference type="Gene3D" id="3.40.50.2000">
    <property type="entry name" value="Glycogen Phosphorylase B"/>
    <property type="match status" value="1"/>
</dbReference>
<sequence>MTYPDTDAAKNTIQRDGILDILARPELEVPFRFCERLDRESAWFGHLPFAHWLVHVARPRILVELGTHAGISYAAFCQAVEAERLGTRCYAVDTWRGDEHAGQYDESVYEDLVRYHDSRFAAFSQMLRCTFDEAVGKFADGSVDLLHIDGLHTYEAVRHDFESWFPKLSDRAVVLFHDTNERKADFGVWRLWAELSARWPAFEFLHGHGLGVLCVGPNVPTSLRALCGLSAAEIATIRSRFARLGERWDAESRSITLARGLTFRDKLIADLDGALRTAHTERDSVAQQRDAVAQQLDSAVHQLAAAEQTARQAAEAHSAEAKRATETERQLAQLRAELTAAQQGHEAEKARLRQQLGAELDRLRQQAEAGARSTSEMAAAVSEARARADEAVLQREALLSSTSWKATQPIRRLAEALPHSARWHGRRALKAAWWLATPWKLGRRLKYIRARNQLAVSPTIVVPLPAAPRAAANLSVQEGDAYGRWIEAFEGAALVPSGTPTAVRNSGEPRFSFLLPHGGDPARLEATLESVRRQVETDWEVLVAVPDDGMARLPAGMSSDGRVRAVSCRPQADRGGILASLLATVRGDWIAVLDAGDVLADGALSEVTSLVARCPELALLYADEDELLPNGRRASPQFKPSWSPELLQAYNYFGRLTLLSRELAVQAGGFLEGQAAGAEWGLNLRAADLAEQMGMRVERLTRVLCHRPQGGDRERPAPGSEAASQHRAALRAFWEGRGIAGVRVETQPDGTQRSRWEVENPPLVSVIIPNRNSPDLLRRCIEGVLDSTNYRQVEIVIVENNSDDARTWALYEELEHRGNIRVLHANGPFNYSAACNRGAAVARGSVLLFLNNDIEVVDPDWLGELVRVVMLPGVGIAGTRLRYPTGELQHAGVAIGIHLYGLMYHRAAEEEWGVLGSPGHTRNWLAVMGACQMVRREVYDLVGGFDEAYRIANSDVALALRAHRAGWRTAYTPFATLVHHEGMSRGRTNPAEDMARAAHEVLRLGLIEDPYLHPGLSPYNPVPHLRAPGEPSLRENLQRDAAAHLASQPLPEPPLDLDDDAQVCAAAGLPRDAILWPPQPAHSVHDCWSAARLILDLLRGRRDLRMRFPRALSEGADGAFARWLRTEGGDALGLSPERRGHLHAAFAQEPSARVMQAYMWRDDIRTIFPLGLLPSGRRGLASWLLSHGTEAKLRHEEIWWFLLRTAEDPSGALIRTYRFTPGWQQAHPAGLTVFGRERFAAWLSERHGIPPDTVWLRPENWRTGLTPAEEIRLAYAASPSWREAHPNAFDTEQGAHGLLHWLASSAGLSDDLARWCAARLDDGTPAALARPGANVLAHFCYPSGLRVSAEAMSDAIEEQGGLVSRRDVRTDPGDDPHHAEFGGLEVHDVTIIHTQPEPFFSVAYARADLAERMPRTYRIGYWYWEFDSVPEYWAETARMVDEVWAATEFVAKGLREKLEIPVRTLFPGVRVGTFTPRPLSAFGLRGREEGRFTFLFSFHMGSVMERKNPLGLIRAFRQAFDPAEPVDLILKTTSFGRFDDQVQELHAAAAGANVTVLDRVMTPDEILSLMEASDAYVSLHRSEGLGLTMAEAMLLGKPVIATRYSGNLDFMDDGNSLLVDCDIVTLGREIPPYDASSRWAEPSVDHAARLMRRLYDDPAYAASLGARAKADAENRLSLASAGQRFHARLAEIKAAMRGRPGGGQGRAR</sequence>
<evidence type="ECO:0000313" key="5">
    <source>
        <dbReference type="Proteomes" id="UP000198925"/>
    </source>
</evidence>
<keyword evidence="1" id="KW-0175">Coiled coil</keyword>
<evidence type="ECO:0000259" key="3">
    <source>
        <dbReference type="Pfam" id="PF00535"/>
    </source>
</evidence>
<dbReference type="InterPro" id="IPR001173">
    <property type="entry name" value="Glyco_trans_2-like"/>
</dbReference>
<dbReference type="InterPro" id="IPR001296">
    <property type="entry name" value="Glyco_trans_1"/>
</dbReference>
<dbReference type="Proteomes" id="UP000198925">
    <property type="component" value="Unassembled WGS sequence"/>
</dbReference>
<proteinExistence type="predicted"/>
<dbReference type="CDD" id="cd04186">
    <property type="entry name" value="GT_2_like_c"/>
    <property type="match status" value="1"/>
</dbReference>
<dbReference type="GO" id="GO:0016757">
    <property type="term" value="F:glycosyltransferase activity"/>
    <property type="evidence" value="ECO:0007669"/>
    <property type="project" value="InterPro"/>
</dbReference>
<dbReference type="SUPFAM" id="SSF53756">
    <property type="entry name" value="UDP-Glycosyltransferase/glycogen phosphorylase"/>
    <property type="match status" value="1"/>
</dbReference>
<dbReference type="Gene3D" id="3.40.50.150">
    <property type="entry name" value="Vaccinia Virus protein VP39"/>
    <property type="match status" value="1"/>
</dbReference>
<dbReference type="PANTHER" id="PTHR46656">
    <property type="entry name" value="PUTATIVE-RELATED"/>
    <property type="match status" value="1"/>
</dbReference>
<dbReference type="PANTHER" id="PTHR46656:SF3">
    <property type="entry name" value="PUTATIVE-RELATED"/>
    <property type="match status" value="1"/>
</dbReference>
<evidence type="ECO:0000256" key="1">
    <source>
        <dbReference type="SAM" id="Coils"/>
    </source>
</evidence>